<accession>A0A6J4VU34</accession>
<dbReference type="EMBL" id="CADCWM010001079">
    <property type="protein sequence ID" value="CAA9588005.1"/>
    <property type="molecule type" value="Genomic_DNA"/>
</dbReference>
<feature type="region of interest" description="Disordered" evidence="1">
    <location>
        <begin position="16"/>
        <end position="236"/>
    </location>
</feature>
<feature type="compositionally biased region" description="Basic and acidic residues" evidence="1">
    <location>
        <begin position="200"/>
        <end position="210"/>
    </location>
</feature>
<feature type="compositionally biased region" description="Low complexity" evidence="1">
    <location>
        <begin position="180"/>
        <end position="199"/>
    </location>
</feature>
<dbReference type="AlphaFoldDB" id="A0A6J4VU34"/>
<protein>
    <submittedName>
        <fullName evidence="2">Uncharacterized protein</fullName>
    </submittedName>
</protein>
<organism evidence="2">
    <name type="scientific">uncultured Thermomicrobiales bacterium</name>
    <dbReference type="NCBI Taxonomy" id="1645740"/>
    <lineage>
        <taxon>Bacteria</taxon>
        <taxon>Pseudomonadati</taxon>
        <taxon>Thermomicrobiota</taxon>
        <taxon>Thermomicrobia</taxon>
        <taxon>Thermomicrobiales</taxon>
        <taxon>environmental samples</taxon>
    </lineage>
</organism>
<feature type="compositionally biased region" description="Low complexity" evidence="1">
    <location>
        <begin position="32"/>
        <end position="65"/>
    </location>
</feature>
<reference evidence="2" key="1">
    <citation type="submission" date="2020-02" db="EMBL/GenBank/DDBJ databases">
        <authorList>
            <person name="Meier V. D."/>
        </authorList>
    </citation>
    <scope>NUCLEOTIDE SEQUENCE</scope>
    <source>
        <strain evidence="2">AVDCRST_MAG88</strain>
    </source>
</reference>
<feature type="non-terminal residue" evidence="2">
    <location>
        <position position="308"/>
    </location>
</feature>
<name>A0A6J4VU34_9BACT</name>
<gene>
    <name evidence="2" type="ORF">AVDCRST_MAG88-4310</name>
</gene>
<feature type="non-terminal residue" evidence="2">
    <location>
        <position position="1"/>
    </location>
</feature>
<evidence type="ECO:0000256" key="1">
    <source>
        <dbReference type="SAM" id="MobiDB-lite"/>
    </source>
</evidence>
<feature type="compositionally biased region" description="Basic and acidic residues" evidence="1">
    <location>
        <begin position="100"/>
        <end position="115"/>
    </location>
</feature>
<proteinExistence type="predicted"/>
<evidence type="ECO:0000313" key="2">
    <source>
        <dbReference type="EMBL" id="CAA9588005.1"/>
    </source>
</evidence>
<sequence>VRPPAGALCRLARPHGRCPLAGRRRPLDRRAGLVPRAGPAAARPRAPPVAGGAAARGPGVPAPAGLRRDTATSPRPVPGGAGPGRHDLQRRQRSGRARPPRRDPRRLGGRCDRPAGVDGPASGRARPHASRDLPAPGALPGRYPGHRPAEPLSHPRGVANAPLPGPAGPAGRARGRRPGADGARGPPAAAAPAPGRPLHGRTDGAAGRRADRARRRRRPGAPDRRPQPDPAARQLRRFATRRAARRLRRGRARIWIYPATALGGAPAAPLHPGRLRLAHRRSCGIARVGRRRRGVGPSARPRAATLAL</sequence>
<feature type="compositionally biased region" description="Basic residues" evidence="1">
    <location>
        <begin position="16"/>
        <end position="27"/>
    </location>
</feature>